<evidence type="ECO:0000259" key="10">
    <source>
        <dbReference type="Pfam" id="PF00155"/>
    </source>
</evidence>
<keyword evidence="12" id="KW-1185">Reference proteome</keyword>
<evidence type="ECO:0000256" key="6">
    <source>
        <dbReference type="ARBA" id="ARBA00022756"/>
    </source>
</evidence>
<gene>
    <name evidence="9 11" type="primary">bioF</name>
    <name evidence="11" type="ORF">NYF23_05065</name>
</gene>
<dbReference type="EC" id="2.3.1.47" evidence="9"/>
<feature type="binding site" evidence="9">
    <location>
        <position position="134"/>
    </location>
    <ligand>
        <name>substrate</name>
    </ligand>
</feature>
<keyword evidence="6 9" id="KW-0093">Biotin biosynthesis</keyword>
<feature type="binding site" evidence="9">
    <location>
        <begin position="109"/>
        <end position="110"/>
    </location>
    <ligand>
        <name>pyridoxal 5'-phosphate</name>
        <dbReference type="ChEBI" id="CHEBI:597326"/>
    </ligand>
</feature>
<evidence type="ECO:0000313" key="12">
    <source>
        <dbReference type="Proteomes" id="UP001059934"/>
    </source>
</evidence>
<dbReference type="InterPro" id="IPR015424">
    <property type="entry name" value="PyrdxlP-dep_Trfase"/>
</dbReference>
<dbReference type="SUPFAM" id="SSF53383">
    <property type="entry name" value="PLP-dependent transferases"/>
    <property type="match status" value="1"/>
</dbReference>
<dbReference type="InterPro" id="IPR022834">
    <property type="entry name" value="AONS_Proteobacteria"/>
</dbReference>
<dbReference type="InterPro" id="IPR004723">
    <property type="entry name" value="AONS_Archaea/Proteobacteria"/>
</dbReference>
<comment type="function">
    <text evidence="9">Catalyzes the decarboxylative condensation of pimeloyl-[acyl-carrier protein] and L-alanine to produce 8-amino-7-oxononanoate (AON), [acyl-carrier protein], and carbon dioxide.</text>
</comment>
<dbReference type="InterPro" id="IPR004839">
    <property type="entry name" value="Aminotransferase_I/II_large"/>
</dbReference>
<dbReference type="InterPro" id="IPR050087">
    <property type="entry name" value="AON_synthase_class-II"/>
</dbReference>
<feature type="domain" description="Aminotransferase class I/classII large" evidence="10">
    <location>
        <begin position="42"/>
        <end position="382"/>
    </location>
</feature>
<evidence type="ECO:0000256" key="2">
    <source>
        <dbReference type="ARBA" id="ARBA00004746"/>
    </source>
</evidence>
<comment type="catalytic activity">
    <reaction evidence="8 9">
        <text>6-carboxyhexanoyl-[ACP] + L-alanine + H(+) = (8S)-8-amino-7-oxononanoate + holo-[ACP] + CO2</text>
        <dbReference type="Rhea" id="RHEA:42288"/>
        <dbReference type="Rhea" id="RHEA-COMP:9685"/>
        <dbReference type="Rhea" id="RHEA-COMP:9955"/>
        <dbReference type="ChEBI" id="CHEBI:15378"/>
        <dbReference type="ChEBI" id="CHEBI:16526"/>
        <dbReference type="ChEBI" id="CHEBI:57972"/>
        <dbReference type="ChEBI" id="CHEBI:64479"/>
        <dbReference type="ChEBI" id="CHEBI:78846"/>
        <dbReference type="ChEBI" id="CHEBI:149468"/>
        <dbReference type="EC" id="2.3.1.47"/>
    </reaction>
</comment>
<dbReference type="InterPro" id="IPR001917">
    <property type="entry name" value="Aminotrans_II_pyridoxalP_BS"/>
</dbReference>
<dbReference type="GO" id="GO:0008710">
    <property type="term" value="F:8-amino-7-oxononanoate synthase activity"/>
    <property type="evidence" value="ECO:0007669"/>
    <property type="project" value="UniProtKB-EC"/>
</dbReference>
<keyword evidence="11" id="KW-0012">Acyltransferase</keyword>
<evidence type="ECO:0000256" key="5">
    <source>
        <dbReference type="ARBA" id="ARBA00022679"/>
    </source>
</evidence>
<feature type="binding site" evidence="9">
    <location>
        <position position="208"/>
    </location>
    <ligand>
        <name>pyridoxal 5'-phosphate</name>
        <dbReference type="ChEBI" id="CHEBI:597326"/>
    </ligand>
</feature>
<feature type="binding site" evidence="9">
    <location>
        <position position="180"/>
    </location>
    <ligand>
        <name>pyridoxal 5'-phosphate</name>
        <dbReference type="ChEBI" id="CHEBI:597326"/>
    </ligand>
</feature>
<reference evidence="11" key="1">
    <citation type="submission" date="2022-08" db="EMBL/GenBank/DDBJ databases">
        <title>Catabolic pathway analysis in culturable SAR92 clade bacteria reveals their overlooked roles in DMSP degradation in coastal seas.</title>
        <authorList>
            <person name="He X."/>
            <person name="Zhang X."/>
            <person name="Zhang Y."/>
        </authorList>
    </citation>
    <scope>NUCLEOTIDE SEQUENCE</scope>
    <source>
        <strain evidence="11">H455</strain>
    </source>
</reference>
<dbReference type="Gene3D" id="3.40.640.10">
    <property type="entry name" value="Type I PLP-dependent aspartate aminotransferase-like (Major domain)"/>
    <property type="match status" value="1"/>
</dbReference>
<dbReference type="PROSITE" id="PS00599">
    <property type="entry name" value="AA_TRANSFER_CLASS_2"/>
    <property type="match status" value="1"/>
</dbReference>
<comment type="similarity">
    <text evidence="3 9">Belongs to the class-II pyridoxal-phosphate-dependent aminotransferase family. BioF subfamily.</text>
</comment>
<dbReference type="HAMAP" id="MF_01693">
    <property type="entry name" value="BioF_aminotrans_2"/>
    <property type="match status" value="1"/>
</dbReference>
<evidence type="ECO:0000313" key="11">
    <source>
        <dbReference type="EMBL" id="UVW35980.1"/>
    </source>
</evidence>
<evidence type="ECO:0000256" key="9">
    <source>
        <dbReference type="HAMAP-Rule" id="MF_01693"/>
    </source>
</evidence>
<dbReference type="Pfam" id="PF00155">
    <property type="entry name" value="Aminotran_1_2"/>
    <property type="match status" value="1"/>
</dbReference>
<dbReference type="EMBL" id="CP103416">
    <property type="protein sequence ID" value="UVW35980.1"/>
    <property type="molecule type" value="Genomic_DNA"/>
</dbReference>
<protein>
    <recommendedName>
        <fullName evidence="9">8-amino-7-oxononanoate synthase</fullName>
        <shortName evidence="9">AONS</shortName>
        <ecNumber evidence="9">2.3.1.47</ecNumber>
    </recommendedName>
    <alternativeName>
        <fullName evidence="9">7-keto-8-amino-pelargonic acid synthase</fullName>
        <shortName evidence="9">7-KAP synthase</shortName>
        <shortName evidence="9">KAPA synthase</shortName>
    </alternativeName>
    <alternativeName>
        <fullName evidence="9">8-amino-7-ketopelargonate synthase</fullName>
    </alternativeName>
</protein>
<keyword evidence="5 9" id="KW-0808">Transferase</keyword>
<name>A0ABY5TQ83_9GAMM</name>
<dbReference type="InterPro" id="IPR015422">
    <property type="entry name" value="PyrdxlP-dep_Trfase_small"/>
</dbReference>
<feature type="binding site" evidence="9">
    <location>
        <position position="237"/>
    </location>
    <ligand>
        <name>pyridoxal 5'-phosphate</name>
        <dbReference type="ChEBI" id="CHEBI:597326"/>
    </ligand>
</feature>
<dbReference type="PANTHER" id="PTHR13693:SF100">
    <property type="entry name" value="8-AMINO-7-OXONONANOATE SYNTHASE"/>
    <property type="match status" value="1"/>
</dbReference>
<feature type="binding site" evidence="9">
    <location>
        <position position="354"/>
    </location>
    <ligand>
        <name>substrate</name>
    </ligand>
</feature>
<feature type="binding site" evidence="9">
    <location>
        <position position="22"/>
    </location>
    <ligand>
        <name>substrate</name>
    </ligand>
</feature>
<keyword evidence="7 9" id="KW-0663">Pyridoxal phosphate</keyword>
<proteinExistence type="inferred from homology"/>
<comment type="pathway">
    <text evidence="2 9">Cofactor biosynthesis; biotin biosynthesis.</text>
</comment>
<dbReference type="InterPro" id="IPR015421">
    <property type="entry name" value="PyrdxlP-dep_Trfase_major"/>
</dbReference>
<dbReference type="PANTHER" id="PTHR13693">
    <property type="entry name" value="CLASS II AMINOTRANSFERASE/8-AMINO-7-OXONONANOATE SYNTHASE"/>
    <property type="match status" value="1"/>
</dbReference>
<evidence type="ECO:0000256" key="3">
    <source>
        <dbReference type="ARBA" id="ARBA00010008"/>
    </source>
</evidence>
<comment type="cofactor">
    <cofactor evidence="1 9">
        <name>pyridoxal 5'-phosphate</name>
        <dbReference type="ChEBI" id="CHEBI:597326"/>
    </cofactor>
</comment>
<evidence type="ECO:0000256" key="4">
    <source>
        <dbReference type="ARBA" id="ARBA00011738"/>
    </source>
</evidence>
<dbReference type="NCBIfam" id="TIGR00858">
    <property type="entry name" value="bioF"/>
    <property type="match status" value="1"/>
</dbReference>
<evidence type="ECO:0000256" key="8">
    <source>
        <dbReference type="ARBA" id="ARBA00047715"/>
    </source>
</evidence>
<dbReference type="Proteomes" id="UP001059934">
    <property type="component" value="Chromosome"/>
</dbReference>
<dbReference type="Gene3D" id="3.90.1150.10">
    <property type="entry name" value="Aspartate Aminotransferase, domain 1"/>
    <property type="match status" value="1"/>
</dbReference>
<evidence type="ECO:0000256" key="7">
    <source>
        <dbReference type="ARBA" id="ARBA00022898"/>
    </source>
</evidence>
<comment type="subunit">
    <text evidence="4 9">Homodimer.</text>
</comment>
<dbReference type="CDD" id="cd06454">
    <property type="entry name" value="KBL_like"/>
    <property type="match status" value="1"/>
</dbReference>
<organism evidence="11 12">
    <name type="scientific">SAR92 clade bacterium H455</name>
    <dbReference type="NCBI Taxonomy" id="2974818"/>
    <lineage>
        <taxon>Bacteria</taxon>
        <taxon>Pseudomonadati</taxon>
        <taxon>Pseudomonadota</taxon>
        <taxon>Gammaproteobacteria</taxon>
        <taxon>Cellvibrionales</taxon>
        <taxon>Porticoccaceae</taxon>
        <taxon>SAR92 clade</taxon>
    </lineage>
</organism>
<accession>A0ABY5TQ83</accession>
<evidence type="ECO:0000256" key="1">
    <source>
        <dbReference type="ARBA" id="ARBA00001933"/>
    </source>
</evidence>
<feature type="modified residue" description="N6-(pyridoxal phosphate)lysine" evidence="9">
    <location>
        <position position="240"/>
    </location>
</feature>
<sequence length="391" mass="42180">MNSMDATLQAQLNLRREEHLYRTRLNVASGCSSTLSVEGRSLINFCSNDYLGLASHPDIVQALKQAADLYGTGSGASHLVSGHSVVHQKLEEQLAEYTGRPRALLFSTGYMANIGAINALIGRPDLVLQDQLNHASLLDGGRLSQADFKRYKHVDMSSLEQRLEQSSAARKLIVSDGVFSMDGNLAPLREISSLAKKHSAWLMVDDAHGVGVLGQHGGGLVEELNMSVEQVPVLVGTLGKSFGTFGAFVAGSEALIETLIQFSRSYIYTTALPPAIAAATLASLKIVREETWRRDKLAQLVMRFRRGAEQIGLQLAESNTPIQPVLINNDEKVMQVGQALRAAGFLVGAIRPPTVPVGSGRLRITFSADHSEEQVDKLVTALDSLNLAATV</sequence>